<organism evidence="1 2">
    <name type="scientific">Methylobacterium pseudosasicola</name>
    <dbReference type="NCBI Taxonomy" id="582667"/>
    <lineage>
        <taxon>Bacteria</taxon>
        <taxon>Pseudomonadati</taxon>
        <taxon>Pseudomonadota</taxon>
        <taxon>Alphaproteobacteria</taxon>
        <taxon>Hyphomicrobiales</taxon>
        <taxon>Methylobacteriaceae</taxon>
        <taxon>Methylobacterium</taxon>
    </lineage>
</organism>
<evidence type="ECO:0000313" key="2">
    <source>
        <dbReference type="Proteomes" id="UP000199048"/>
    </source>
</evidence>
<dbReference type="STRING" id="582667.SAMN05192568_106815"/>
<keyword evidence="2" id="KW-1185">Reference proteome</keyword>
<protein>
    <submittedName>
        <fullName evidence="1">Uncharacterized protein</fullName>
    </submittedName>
</protein>
<dbReference type="Proteomes" id="UP000199048">
    <property type="component" value="Unassembled WGS sequence"/>
</dbReference>
<proteinExistence type="predicted"/>
<reference evidence="2" key="1">
    <citation type="submission" date="2016-10" db="EMBL/GenBank/DDBJ databases">
        <authorList>
            <person name="Varghese N."/>
            <person name="Submissions S."/>
        </authorList>
    </citation>
    <scope>NUCLEOTIDE SEQUENCE [LARGE SCALE GENOMIC DNA]</scope>
    <source>
        <strain evidence="2">BL36</strain>
    </source>
</reference>
<evidence type="ECO:0000313" key="1">
    <source>
        <dbReference type="EMBL" id="SFM87095.1"/>
    </source>
</evidence>
<gene>
    <name evidence="1" type="ORF">SAMN05192568_106815</name>
</gene>
<dbReference type="EMBL" id="FOTK01000068">
    <property type="protein sequence ID" value="SFM87095.1"/>
    <property type="molecule type" value="Genomic_DNA"/>
</dbReference>
<accession>A0A1I4UDW2</accession>
<name>A0A1I4UDW2_9HYPH</name>
<dbReference type="AlphaFoldDB" id="A0A1I4UDW2"/>
<sequence length="115" mass="12915">MGWGRKARAQGPPDEWHPYRVRTADKKFIDAMARHPGSALRDVGADVAAGNLPKLYFDPALGHVQIGKTIGDRRKQRRSIVTSVQVPASCGDGFDLRAARVNWQLLWPKVQRFRP</sequence>